<dbReference type="OrthoDB" id="8005693at2"/>
<accession>A0A348FX07</accession>
<dbReference type="InterPro" id="IPR019704">
    <property type="entry name" value="Flagellar_assmbl_FliX_class2"/>
</dbReference>
<protein>
    <recommendedName>
        <fullName evidence="3">Flagellar assembly protein FliX</fullName>
    </recommendedName>
</protein>
<gene>
    <name evidence="1" type="ORF">BLTE_05250</name>
</gene>
<sequence>MLIVGPGKAGNVTAAGRTRRARGAGTAFSLDDAADVAEPTRTTAAAPARALDGLLMVQEADPRERRRRAIARGRMALDLLDEVKLALMAGANLGPALARLEQAAATLRENSGEPGLEAVIDAIELRVAVELAKHGRSVGR</sequence>
<proteinExistence type="predicted"/>
<evidence type="ECO:0000313" key="1">
    <source>
        <dbReference type="EMBL" id="BBF91840.1"/>
    </source>
</evidence>
<dbReference type="AlphaFoldDB" id="A0A348FX07"/>
<evidence type="ECO:0000313" key="2">
    <source>
        <dbReference type="Proteomes" id="UP000266934"/>
    </source>
</evidence>
<name>A0A348FX07_9HYPH</name>
<dbReference type="KEGG" id="blag:BLTE_05250"/>
<dbReference type="EMBL" id="AP018907">
    <property type="protein sequence ID" value="BBF91840.1"/>
    <property type="molecule type" value="Genomic_DNA"/>
</dbReference>
<reference evidence="1 2" key="1">
    <citation type="submission" date="2018-08" db="EMBL/GenBank/DDBJ databases">
        <title>Complete genome sequencing of Blastochloris tepida GI.</title>
        <authorList>
            <person name="Tsukatani Y."/>
            <person name="Mori H."/>
        </authorList>
    </citation>
    <scope>NUCLEOTIDE SEQUENCE [LARGE SCALE GENOMIC DNA]</scope>
    <source>
        <strain evidence="1 2">GI</strain>
    </source>
</reference>
<dbReference type="RefSeq" id="WP_126397369.1">
    <property type="nucleotide sequence ID" value="NZ_AP018907.1"/>
</dbReference>
<organism evidence="1 2">
    <name type="scientific">Blastochloris tepida</name>
    <dbReference type="NCBI Taxonomy" id="2233851"/>
    <lineage>
        <taxon>Bacteria</taxon>
        <taxon>Pseudomonadati</taxon>
        <taxon>Pseudomonadota</taxon>
        <taxon>Alphaproteobacteria</taxon>
        <taxon>Hyphomicrobiales</taxon>
        <taxon>Blastochloridaceae</taxon>
        <taxon>Blastochloris</taxon>
    </lineage>
</organism>
<dbReference type="Pfam" id="PF10768">
    <property type="entry name" value="FliX"/>
    <property type="match status" value="1"/>
</dbReference>
<evidence type="ECO:0008006" key="3">
    <source>
        <dbReference type="Google" id="ProtNLM"/>
    </source>
</evidence>
<dbReference type="Proteomes" id="UP000266934">
    <property type="component" value="Chromosome"/>
</dbReference>
<dbReference type="GO" id="GO:0044781">
    <property type="term" value="P:bacterial-type flagellum organization"/>
    <property type="evidence" value="ECO:0007669"/>
    <property type="project" value="InterPro"/>
</dbReference>
<keyword evidence="2" id="KW-1185">Reference proteome</keyword>